<proteinExistence type="predicted"/>
<evidence type="ECO:0000313" key="2">
    <source>
        <dbReference type="Proteomes" id="UP000887578"/>
    </source>
</evidence>
<feature type="compositionally biased region" description="Low complexity" evidence="1">
    <location>
        <begin position="1"/>
        <end position="13"/>
    </location>
</feature>
<name>A0A914QJ13_9BILA</name>
<keyword evidence="2" id="KW-1185">Reference proteome</keyword>
<dbReference type="AlphaFoldDB" id="A0A914QJ13"/>
<dbReference type="WBParaSite" id="PDA_v2.g27307.t1">
    <property type="protein sequence ID" value="PDA_v2.g27307.t1"/>
    <property type="gene ID" value="PDA_v2.g27307"/>
</dbReference>
<accession>A0A914QJ13</accession>
<reference evidence="3" key="1">
    <citation type="submission" date="2022-11" db="UniProtKB">
        <authorList>
            <consortium name="WormBaseParasite"/>
        </authorList>
    </citation>
    <scope>IDENTIFICATION</scope>
</reference>
<protein>
    <submittedName>
        <fullName evidence="3">Uncharacterized protein</fullName>
    </submittedName>
</protein>
<dbReference type="Proteomes" id="UP000887578">
    <property type="component" value="Unplaced"/>
</dbReference>
<evidence type="ECO:0000256" key="1">
    <source>
        <dbReference type="SAM" id="MobiDB-lite"/>
    </source>
</evidence>
<organism evidence="2 3">
    <name type="scientific">Panagrolaimus davidi</name>
    <dbReference type="NCBI Taxonomy" id="227884"/>
    <lineage>
        <taxon>Eukaryota</taxon>
        <taxon>Metazoa</taxon>
        <taxon>Ecdysozoa</taxon>
        <taxon>Nematoda</taxon>
        <taxon>Chromadorea</taxon>
        <taxon>Rhabditida</taxon>
        <taxon>Tylenchina</taxon>
        <taxon>Panagrolaimomorpha</taxon>
        <taxon>Panagrolaimoidea</taxon>
        <taxon>Panagrolaimidae</taxon>
        <taxon>Panagrolaimus</taxon>
    </lineage>
</organism>
<sequence>MNPSSTESSLLLEETNDKSVNSINDDYAAQRQRRQICLNDPTRRRTCEGSAAEVEKLLKEELEVADKNKVIKNGSSDFTLHRLRGMFIGVFFGASYCSGSKVN</sequence>
<evidence type="ECO:0000313" key="3">
    <source>
        <dbReference type="WBParaSite" id="PDA_v2.g27307.t1"/>
    </source>
</evidence>
<feature type="region of interest" description="Disordered" evidence="1">
    <location>
        <begin position="1"/>
        <end position="25"/>
    </location>
</feature>